<organism evidence="1 2">
    <name type="scientific">Ornithinimicrobium humiphilum</name>
    <dbReference type="NCBI Taxonomy" id="125288"/>
    <lineage>
        <taxon>Bacteria</taxon>
        <taxon>Bacillati</taxon>
        <taxon>Actinomycetota</taxon>
        <taxon>Actinomycetes</taxon>
        <taxon>Micrococcales</taxon>
        <taxon>Ornithinimicrobiaceae</taxon>
        <taxon>Ornithinimicrobium</taxon>
    </lineage>
</organism>
<accession>A0A543KNI3</accession>
<evidence type="ECO:0000313" key="1">
    <source>
        <dbReference type="EMBL" id="TQM96637.1"/>
    </source>
</evidence>
<dbReference type="AlphaFoldDB" id="A0A543KNI3"/>
<keyword evidence="2" id="KW-1185">Reference proteome</keyword>
<reference evidence="1 2" key="1">
    <citation type="submission" date="2019-06" db="EMBL/GenBank/DDBJ databases">
        <title>Sequencing the genomes of 1000 actinobacteria strains.</title>
        <authorList>
            <person name="Klenk H.-P."/>
        </authorList>
    </citation>
    <scope>NUCLEOTIDE SEQUENCE [LARGE SCALE GENOMIC DNA]</scope>
    <source>
        <strain evidence="1 2">DSM 12362</strain>
    </source>
</reference>
<evidence type="ECO:0000313" key="2">
    <source>
        <dbReference type="Proteomes" id="UP000315133"/>
    </source>
</evidence>
<sequence length="231" mass="25242">MTIQSEPVPFNPTDEQAREIFAKLGSVAVEERPYADKVVDPGQLDLTDEQLTWALQAGYAYRGWDGARLFLPRLAKVYAYQPGTPDEFYHVDVALDRSFSPGGGPGSDAHLLRLGRAAVEHRDDTIVIKAYTATGAADVDHSTARTAHLVVEGVAGLKLLDRGYVEAVGFLTESRMYPTGQDTEIAVERDGSTYLCESCSTPHAFTDHWLPPSNLVSQVIKVKVTMFPATS</sequence>
<dbReference type="Proteomes" id="UP000315133">
    <property type="component" value="Unassembled WGS sequence"/>
</dbReference>
<gene>
    <name evidence="1" type="ORF">FB476_1513</name>
</gene>
<proteinExistence type="predicted"/>
<protein>
    <submittedName>
        <fullName evidence="1">Uncharacterized protein</fullName>
    </submittedName>
</protein>
<dbReference type="RefSeq" id="WP_141818225.1">
    <property type="nucleotide sequence ID" value="NZ_BAAAIL010000003.1"/>
</dbReference>
<dbReference type="EMBL" id="VFPU01000001">
    <property type="protein sequence ID" value="TQM96637.1"/>
    <property type="molecule type" value="Genomic_DNA"/>
</dbReference>
<name>A0A543KNI3_9MICO</name>
<comment type="caution">
    <text evidence="1">The sequence shown here is derived from an EMBL/GenBank/DDBJ whole genome shotgun (WGS) entry which is preliminary data.</text>
</comment>